<gene>
    <name evidence="2" type="ORF">AVE30378_02967</name>
</gene>
<dbReference type="Pfam" id="PF01575">
    <property type="entry name" value="MaoC_dehydratas"/>
    <property type="match status" value="1"/>
</dbReference>
<dbReference type="GO" id="GO:0004300">
    <property type="term" value="F:enoyl-CoA hydratase activity"/>
    <property type="evidence" value="ECO:0007669"/>
    <property type="project" value="UniProtKB-EC"/>
</dbReference>
<dbReference type="Gene3D" id="3.10.129.10">
    <property type="entry name" value="Hotdog Thioesterase"/>
    <property type="match status" value="1"/>
</dbReference>
<dbReference type="InterPro" id="IPR029069">
    <property type="entry name" value="HotDog_dom_sf"/>
</dbReference>
<name>A0A446CKB8_9BURK</name>
<evidence type="ECO:0000313" key="2">
    <source>
        <dbReference type="EMBL" id="SSW68231.1"/>
    </source>
</evidence>
<dbReference type="InterPro" id="IPR050965">
    <property type="entry name" value="UPF0336/Enoyl-CoA_hydratase"/>
</dbReference>
<evidence type="ECO:0000313" key="3">
    <source>
        <dbReference type="Proteomes" id="UP000289465"/>
    </source>
</evidence>
<sequence length="138" mass="14257">MGRLMTAMPRTLETVSMTVSQADIDLYAELTDDFNPLHVDPTFAAATPMGGTIAHGTLSVNLIWQSLARTFGPAALDRFDLDIRFLKPLHAGGAIIAGGESLAGSPGRFGVWVKDAAGATLIAGQVALAGARPAPAAN</sequence>
<reference evidence="2 3" key="1">
    <citation type="submission" date="2018-07" db="EMBL/GenBank/DDBJ databases">
        <authorList>
            <person name="Peeters C."/>
        </authorList>
    </citation>
    <scope>NUCLEOTIDE SEQUENCE [LARGE SCALE GENOMIC DNA]</scope>
    <source>
        <strain evidence="2 3">LMG 30378</strain>
    </source>
</reference>
<dbReference type="SUPFAM" id="SSF54637">
    <property type="entry name" value="Thioesterase/thiol ester dehydrase-isomerase"/>
    <property type="match status" value="1"/>
</dbReference>
<protein>
    <submittedName>
        <fullName evidence="2">Putative enoyl-CoA hydratase 1</fullName>
        <ecNumber evidence="2">4.2.1.17</ecNumber>
    </submittedName>
</protein>
<dbReference type="Proteomes" id="UP000289465">
    <property type="component" value="Unassembled WGS sequence"/>
</dbReference>
<dbReference type="CDD" id="cd03441">
    <property type="entry name" value="R_hydratase_like"/>
    <property type="match status" value="1"/>
</dbReference>
<dbReference type="AlphaFoldDB" id="A0A446CKB8"/>
<keyword evidence="2" id="KW-0456">Lyase</keyword>
<dbReference type="InterPro" id="IPR002539">
    <property type="entry name" value="MaoC-like_dom"/>
</dbReference>
<accession>A0A446CKB8</accession>
<dbReference type="PANTHER" id="PTHR43437:SF3">
    <property type="entry name" value="HYDROXYACYL-THIOESTER DEHYDRATASE TYPE 2, MITOCHONDRIAL"/>
    <property type="match status" value="1"/>
</dbReference>
<dbReference type="EMBL" id="UFQC01000014">
    <property type="protein sequence ID" value="SSW68231.1"/>
    <property type="molecule type" value="Genomic_DNA"/>
</dbReference>
<feature type="domain" description="MaoC-like" evidence="1">
    <location>
        <begin position="10"/>
        <end position="92"/>
    </location>
</feature>
<dbReference type="PANTHER" id="PTHR43437">
    <property type="entry name" value="HYDROXYACYL-THIOESTER DEHYDRATASE TYPE 2, MITOCHONDRIAL-RELATED"/>
    <property type="match status" value="1"/>
</dbReference>
<proteinExistence type="predicted"/>
<dbReference type="EC" id="4.2.1.17" evidence="2"/>
<evidence type="ECO:0000259" key="1">
    <source>
        <dbReference type="Pfam" id="PF01575"/>
    </source>
</evidence>
<dbReference type="GO" id="GO:0006633">
    <property type="term" value="P:fatty acid biosynthetic process"/>
    <property type="evidence" value="ECO:0007669"/>
    <property type="project" value="TreeGrafter"/>
</dbReference>
<dbReference type="GO" id="GO:0019171">
    <property type="term" value="F:(3R)-hydroxyacyl-[acyl-carrier-protein] dehydratase activity"/>
    <property type="evidence" value="ECO:0007669"/>
    <property type="project" value="TreeGrafter"/>
</dbReference>
<organism evidence="2 3">
    <name type="scientific">Achromobacter veterisilvae</name>
    <dbReference type="NCBI Taxonomy" id="2069367"/>
    <lineage>
        <taxon>Bacteria</taxon>
        <taxon>Pseudomonadati</taxon>
        <taxon>Pseudomonadota</taxon>
        <taxon>Betaproteobacteria</taxon>
        <taxon>Burkholderiales</taxon>
        <taxon>Alcaligenaceae</taxon>
        <taxon>Achromobacter</taxon>
    </lineage>
</organism>